<dbReference type="AlphaFoldDB" id="A0AAD5IHX2"/>
<feature type="compositionally biased region" description="Polar residues" evidence="1">
    <location>
        <begin position="13"/>
        <end position="25"/>
    </location>
</feature>
<evidence type="ECO:0000313" key="4">
    <source>
        <dbReference type="Proteomes" id="UP001064489"/>
    </source>
</evidence>
<keyword evidence="4" id="KW-1185">Reference proteome</keyword>
<dbReference type="EMBL" id="JAJSOW010000106">
    <property type="protein sequence ID" value="KAI9162648.1"/>
    <property type="molecule type" value="Genomic_DNA"/>
</dbReference>
<sequence length="501" mass="58136">MSSDKWRPGPNVGGSTDRSTRGGNNESDELNVFIDLDCQIFSEEENKQLDSLDTALQVEAKAGQSDSAKPKIQKVPFRLRDNINFNKYLKPKVISVGPYHYKDTNLKNSEPIKLKLAALFIKENGVTKEALYLLIKNHIDSLRDCYENEATKDYQDHELAWIFLVDGCAILQFMYIISVDEWYFEWRLRELGIKTDYAAYVPHDLFLLDNQLPYQLLQLIMQSTSPSKEEVFLESINKFIFDYIRIPGERYRNNDQILKDNPVHLLDILRKMLIQPIHEISKKPNLIIELIIDLAAYLLYKLKCIDKKSEYWHSYRSIEDLREAGINLKPGQTSCVRDITFNWGTLKLPPIVVDVSTAEKFLNMAAYEMCPDFHNGFEVSSYFCFLDSLIDRAQDVKALREMKILHNELGSDEEVARLFNEISTGLVPNKDIYREVKSNIKKYCNTIWLKWLRQVFKDLHDYFKGRWSLIAFIGAFLALASSIIQTVYTVLAYHVDSNKGN</sequence>
<comment type="caution">
    <text evidence="3">The sequence shown here is derived from an EMBL/GenBank/DDBJ whole genome shotgun (WGS) entry which is preliminary data.</text>
</comment>
<organism evidence="3 4">
    <name type="scientific">Acer negundo</name>
    <name type="common">Box elder</name>
    <dbReference type="NCBI Taxonomy" id="4023"/>
    <lineage>
        <taxon>Eukaryota</taxon>
        <taxon>Viridiplantae</taxon>
        <taxon>Streptophyta</taxon>
        <taxon>Embryophyta</taxon>
        <taxon>Tracheophyta</taxon>
        <taxon>Spermatophyta</taxon>
        <taxon>Magnoliopsida</taxon>
        <taxon>eudicotyledons</taxon>
        <taxon>Gunneridae</taxon>
        <taxon>Pentapetalae</taxon>
        <taxon>rosids</taxon>
        <taxon>malvids</taxon>
        <taxon>Sapindales</taxon>
        <taxon>Sapindaceae</taxon>
        <taxon>Hippocastanoideae</taxon>
        <taxon>Acereae</taxon>
        <taxon>Acer</taxon>
    </lineage>
</organism>
<dbReference type="Proteomes" id="UP001064489">
    <property type="component" value="Chromosome 2"/>
</dbReference>
<dbReference type="InterPro" id="IPR004158">
    <property type="entry name" value="DUF247_pln"/>
</dbReference>
<feature type="transmembrane region" description="Helical" evidence="2">
    <location>
        <begin position="467"/>
        <end position="491"/>
    </location>
</feature>
<dbReference type="Pfam" id="PF03140">
    <property type="entry name" value="DUF247"/>
    <property type="match status" value="1"/>
</dbReference>
<evidence type="ECO:0000313" key="3">
    <source>
        <dbReference type="EMBL" id="KAI9162648.1"/>
    </source>
</evidence>
<keyword evidence="2" id="KW-0812">Transmembrane</keyword>
<feature type="region of interest" description="Disordered" evidence="1">
    <location>
        <begin position="1"/>
        <end position="27"/>
    </location>
</feature>
<dbReference type="PANTHER" id="PTHR31170:SF25">
    <property type="entry name" value="BNAA09G04570D PROTEIN"/>
    <property type="match status" value="1"/>
</dbReference>
<evidence type="ECO:0000256" key="2">
    <source>
        <dbReference type="SAM" id="Phobius"/>
    </source>
</evidence>
<accession>A0AAD5IHX2</accession>
<dbReference type="PANTHER" id="PTHR31170">
    <property type="entry name" value="BNAC04G53230D PROTEIN"/>
    <property type="match status" value="1"/>
</dbReference>
<gene>
    <name evidence="3" type="ORF">LWI28_029192</name>
</gene>
<reference evidence="3" key="2">
    <citation type="submission" date="2023-02" db="EMBL/GenBank/DDBJ databases">
        <authorList>
            <person name="Swenson N.G."/>
            <person name="Wegrzyn J.L."/>
            <person name="Mcevoy S.L."/>
        </authorList>
    </citation>
    <scope>NUCLEOTIDE SEQUENCE</scope>
    <source>
        <strain evidence="3">91603</strain>
        <tissue evidence="3">Leaf</tissue>
    </source>
</reference>
<name>A0AAD5IHX2_ACENE</name>
<keyword evidence="2" id="KW-1133">Transmembrane helix</keyword>
<proteinExistence type="predicted"/>
<protein>
    <submittedName>
        <fullName evidence="3">Uncharacterized protein</fullName>
    </submittedName>
</protein>
<keyword evidence="2" id="KW-0472">Membrane</keyword>
<reference evidence="3" key="1">
    <citation type="journal article" date="2022" name="Plant J.">
        <title>Strategies of tolerance reflected in two North American maple genomes.</title>
        <authorList>
            <person name="McEvoy S.L."/>
            <person name="Sezen U.U."/>
            <person name="Trouern-Trend A."/>
            <person name="McMahon S.M."/>
            <person name="Schaberg P.G."/>
            <person name="Yang J."/>
            <person name="Wegrzyn J.L."/>
            <person name="Swenson N.G."/>
        </authorList>
    </citation>
    <scope>NUCLEOTIDE SEQUENCE</scope>
    <source>
        <strain evidence="3">91603</strain>
    </source>
</reference>
<evidence type="ECO:0000256" key="1">
    <source>
        <dbReference type="SAM" id="MobiDB-lite"/>
    </source>
</evidence>